<proteinExistence type="inferred from homology"/>
<evidence type="ECO:0000256" key="7">
    <source>
        <dbReference type="ARBA" id="ARBA00022777"/>
    </source>
</evidence>
<dbReference type="GO" id="GO:0005524">
    <property type="term" value="F:ATP binding"/>
    <property type="evidence" value="ECO:0007669"/>
    <property type="project" value="UniProtKB-UniRule"/>
</dbReference>
<dbReference type="AlphaFoldDB" id="A0A2D2Q0V5"/>
<dbReference type="InterPro" id="IPR018095">
    <property type="entry name" value="Thymidylate_kin_CS"/>
</dbReference>
<dbReference type="InterPro" id="IPR039430">
    <property type="entry name" value="Thymidylate_kin-like_dom"/>
</dbReference>
<feature type="domain" description="Thymidylate kinase-like" evidence="12">
    <location>
        <begin position="19"/>
        <end position="218"/>
    </location>
</feature>
<evidence type="ECO:0000256" key="10">
    <source>
        <dbReference type="ARBA" id="ARBA00057735"/>
    </source>
</evidence>
<evidence type="ECO:0000256" key="1">
    <source>
        <dbReference type="ARBA" id="ARBA00009776"/>
    </source>
</evidence>
<keyword evidence="5 11" id="KW-0545">Nucleotide biosynthesis</keyword>
<keyword evidence="6 11" id="KW-0547">Nucleotide-binding</keyword>
<evidence type="ECO:0000256" key="8">
    <source>
        <dbReference type="ARBA" id="ARBA00022840"/>
    </source>
</evidence>
<evidence type="ECO:0000313" key="14">
    <source>
        <dbReference type="Proteomes" id="UP000231057"/>
    </source>
</evidence>
<evidence type="ECO:0000256" key="3">
    <source>
        <dbReference type="ARBA" id="ARBA00017144"/>
    </source>
</evidence>
<evidence type="ECO:0000256" key="6">
    <source>
        <dbReference type="ARBA" id="ARBA00022741"/>
    </source>
</evidence>
<gene>
    <name evidence="11" type="primary">tmk</name>
    <name evidence="13" type="ORF">BRW62_04420</name>
</gene>
<keyword evidence="4 11" id="KW-0808">Transferase</keyword>
<dbReference type="GO" id="GO:0006233">
    <property type="term" value="P:dTDP biosynthetic process"/>
    <property type="evidence" value="ECO:0007669"/>
    <property type="project" value="InterPro"/>
</dbReference>
<organism evidence="13 14">
    <name type="scientific">Parathermosynechococcus lividus PCC 6715</name>
    <dbReference type="NCBI Taxonomy" id="1917166"/>
    <lineage>
        <taxon>Bacteria</taxon>
        <taxon>Bacillati</taxon>
        <taxon>Cyanobacteriota</taxon>
        <taxon>Cyanophyceae</taxon>
        <taxon>Acaryochloridales</taxon>
        <taxon>Thermosynechococcaceae</taxon>
        <taxon>Parathermosynechococcus</taxon>
    </lineage>
</organism>
<comment type="function">
    <text evidence="10 11">Phosphorylation of dTMP to form dTDP in both de novo and salvage pathways of dTTP synthesis.</text>
</comment>
<dbReference type="PANTHER" id="PTHR10344:SF4">
    <property type="entry name" value="UMP-CMP KINASE 2, MITOCHONDRIAL"/>
    <property type="match status" value="1"/>
</dbReference>
<reference evidence="13 14" key="1">
    <citation type="submission" date="2016-11" db="EMBL/GenBank/DDBJ databases">
        <title>Complete genome sequence of thermophilic cyanobacteria strain Synechococcus sp. PCC6715.</title>
        <authorList>
            <person name="Tang J."/>
            <person name="Daroch M."/>
            <person name="Liang Y."/>
            <person name="Jiang D."/>
            <person name="Shah M."/>
        </authorList>
    </citation>
    <scope>NUCLEOTIDE SEQUENCE [LARGE SCALE GENOMIC DNA]</scope>
    <source>
        <strain evidence="13 14">PCC 6715</strain>
    </source>
</reference>
<name>A0A2D2Q0V5_PARLV</name>
<dbReference type="EC" id="2.7.4.9" evidence="2 11"/>
<dbReference type="FunFam" id="3.40.50.300:FF:000225">
    <property type="entry name" value="Thymidylate kinase"/>
    <property type="match status" value="1"/>
</dbReference>
<dbReference type="GO" id="GO:0006235">
    <property type="term" value="P:dTTP biosynthetic process"/>
    <property type="evidence" value="ECO:0007669"/>
    <property type="project" value="UniProtKB-UniRule"/>
</dbReference>
<dbReference type="PANTHER" id="PTHR10344">
    <property type="entry name" value="THYMIDYLATE KINASE"/>
    <property type="match status" value="1"/>
</dbReference>
<dbReference type="PROSITE" id="PS01331">
    <property type="entry name" value="THYMIDYLATE_KINASE"/>
    <property type="match status" value="1"/>
</dbReference>
<keyword evidence="8 11" id="KW-0067">ATP-binding</keyword>
<evidence type="ECO:0000256" key="5">
    <source>
        <dbReference type="ARBA" id="ARBA00022727"/>
    </source>
</evidence>
<evidence type="ECO:0000259" key="12">
    <source>
        <dbReference type="Pfam" id="PF02223"/>
    </source>
</evidence>
<dbReference type="SUPFAM" id="SSF52540">
    <property type="entry name" value="P-loop containing nucleoside triphosphate hydrolases"/>
    <property type="match status" value="1"/>
</dbReference>
<evidence type="ECO:0000313" key="13">
    <source>
        <dbReference type="EMBL" id="ATS18116.1"/>
    </source>
</evidence>
<reference evidence="14" key="2">
    <citation type="journal article" date="2022" name="Front. Microbiol.">
        <title>Comparative Genomic Analysis Revealed Distinct Molecular Components and Organization of CO2-Concentrating Mechanism in Thermophilic Cyanobacteria.</title>
        <authorList>
            <person name="Tang J."/>
            <person name="Zhou H."/>
            <person name="Yao D."/>
            <person name="Riaz S."/>
            <person name="You D."/>
            <person name="Klepacz-Smolka A."/>
            <person name="Daroch M."/>
        </authorList>
    </citation>
    <scope>NUCLEOTIDE SEQUENCE [LARGE SCALE GENOMIC DNA]</scope>
    <source>
        <strain evidence="14">PCC 6715</strain>
    </source>
</reference>
<keyword evidence="7 11" id="KW-0418">Kinase</keyword>
<evidence type="ECO:0000256" key="4">
    <source>
        <dbReference type="ARBA" id="ARBA00022679"/>
    </source>
</evidence>
<dbReference type="HAMAP" id="MF_00165">
    <property type="entry name" value="Thymidylate_kinase"/>
    <property type="match status" value="1"/>
</dbReference>
<accession>A0A2D2Q0V5</accession>
<comment type="similarity">
    <text evidence="1 11">Belongs to the thymidylate kinase family.</text>
</comment>
<dbReference type="GO" id="GO:0006227">
    <property type="term" value="P:dUDP biosynthetic process"/>
    <property type="evidence" value="ECO:0007669"/>
    <property type="project" value="TreeGrafter"/>
</dbReference>
<dbReference type="EMBL" id="CP018092">
    <property type="protein sequence ID" value="ATS18116.1"/>
    <property type="molecule type" value="Genomic_DNA"/>
</dbReference>
<dbReference type="InterPro" id="IPR027417">
    <property type="entry name" value="P-loop_NTPase"/>
</dbReference>
<dbReference type="OrthoDB" id="9774907at2"/>
<dbReference type="NCBIfam" id="TIGR00041">
    <property type="entry name" value="DTMP_kinase"/>
    <property type="match status" value="1"/>
</dbReference>
<dbReference type="GO" id="GO:0005829">
    <property type="term" value="C:cytosol"/>
    <property type="evidence" value="ECO:0007669"/>
    <property type="project" value="TreeGrafter"/>
</dbReference>
<dbReference type="Pfam" id="PF02223">
    <property type="entry name" value="Thymidylate_kin"/>
    <property type="match status" value="1"/>
</dbReference>
<evidence type="ECO:0000256" key="11">
    <source>
        <dbReference type="HAMAP-Rule" id="MF_00165"/>
    </source>
</evidence>
<sequence>MQSVSKVIAVPARGSFIVLEGGEGAGKTTQLQEIAQWLQASGWLAKLRSRGIDPPLVVTREPGGTALGQDLRHLLLHTTMEIAPLSELLLYAADRAQHVATCIQPQLAQGGIVLCDRFTASTVAYQGYGRGLDLALIDQVNRIATAGVVPDLVLWLDVPPQVGLERSRQRGRSDRFEQTALAFHERVQAGFAAQAAAGGDRWQRIQADAPPEVIRQAIQTCVDQHLRQWYD</sequence>
<dbReference type="GO" id="GO:0004798">
    <property type="term" value="F:dTMP kinase activity"/>
    <property type="evidence" value="ECO:0007669"/>
    <property type="project" value="UniProtKB-UniRule"/>
</dbReference>
<dbReference type="KEGG" id="slw:BRW62_04420"/>
<evidence type="ECO:0000256" key="9">
    <source>
        <dbReference type="ARBA" id="ARBA00048743"/>
    </source>
</evidence>
<evidence type="ECO:0000256" key="2">
    <source>
        <dbReference type="ARBA" id="ARBA00012980"/>
    </source>
</evidence>
<dbReference type="InterPro" id="IPR018094">
    <property type="entry name" value="Thymidylate_kinase"/>
</dbReference>
<dbReference type="Gene3D" id="3.40.50.300">
    <property type="entry name" value="P-loop containing nucleotide triphosphate hydrolases"/>
    <property type="match status" value="1"/>
</dbReference>
<keyword evidence="14" id="KW-1185">Reference proteome</keyword>
<feature type="binding site" evidence="11">
    <location>
        <begin position="21"/>
        <end position="28"/>
    </location>
    <ligand>
        <name>ATP</name>
        <dbReference type="ChEBI" id="CHEBI:30616"/>
    </ligand>
</feature>
<dbReference type="Proteomes" id="UP000231057">
    <property type="component" value="Chromosome"/>
</dbReference>
<dbReference type="CDD" id="cd01672">
    <property type="entry name" value="TMPK"/>
    <property type="match status" value="1"/>
</dbReference>
<comment type="catalytic activity">
    <reaction evidence="9 11">
        <text>dTMP + ATP = dTDP + ADP</text>
        <dbReference type="Rhea" id="RHEA:13517"/>
        <dbReference type="ChEBI" id="CHEBI:30616"/>
        <dbReference type="ChEBI" id="CHEBI:58369"/>
        <dbReference type="ChEBI" id="CHEBI:63528"/>
        <dbReference type="ChEBI" id="CHEBI:456216"/>
        <dbReference type="EC" id="2.7.4.9"/>
    </reaction>
</comment>
<protein>
    <recommendedName>
        <fullName evidence="3 11">Thymidylate kinase</fullName>
        <ecNumber evidence="2 11">2.7.4.9</ecNumber>
    </recommendedName>
    <alternativeName>
        <fullName evidence="11">dTMP kinase</fullName>
    </alternativeName>
</protein>